<dbReference type="GO" id="GO:0016020">
    <property type="term" value="C:membrane"/>
    <property type="evidence" value="ECO:0007669"/>
    <property type="project" value="TreeGrafter"/>
</dbReference>
<gene>
    <name evidence="2" type="ORF">AVDCRST_MAG19-2216</name>
</gene>
<dbReference type="AlphaFoldDB" id="A0A6J4V008"/>
<dbReference type="InterPro" id="IPR014782">
    <property type="entry name" value="Peptidase_M1_dom"/>
</dbReference>
<reference evidence="2" key="1">
    <citation type="submission" date="2020-02" db="EMBL/GenBank/DDBJ databases">
        <authorList>
            <person name="Meier V. D."/>
        </authorList>
    </citation>
    <scope>NUCLEOTIDE SEQUENCE</scope>
    <source>
        <strain evidence="2">AVDCRST_MAG19</strain>
    </source>
</reference>
<dbReference type="InterPro" id="IPR050344">
    <property type="entry name" value="Peptidase_M1_aminopeptidases"/>
</dbReference>
<dbReference type="CDD" id="cd09604">
    <property type="entry name" value="M1_APN_like"/>
    <property type="match status" value="1"/>
</dbReference>
<feature type="domain" description="Peptidase M1 membrane alanine aminopeptidase" evidence="1">
    <location>
        <begin position="298"/>
        <end position="507"/>
    </location>
</feature>
<proteinExistence type="predicted"/>
<sequence length="524" mass="54221">MIDPGGRSIARLPIRPFRWLAIVLLVGLALGGSVAGRKAAAAPDAYADVVQGLRGEVRTETAGELSSYDFDVTLDPAAGTIGGTARVGFENGAASKLDAVYFRLYPNAAYYGEGGLTVTRAAVGGAPVMPALEVEGTALRVPLPEPIAPGGTAEIDLAFATTVPVDSAGSYGIFGRDSTDGTWVLADWHPVLAVFEDGVGWRIDPPTPFGDPTFAASALYDVAVTAPAGLTIVASGVAAGEEAGGGLVTRRFVAGPAREFTLVADDDYAAVSAEVDGTRVTAYTEPEPTARAGAEAAVAVAVRALGVYGEAFGAYPFAELDLVQTRLSGALAVSWSGIVFLDGAGLLGGYAAEDPDGFATVVAHEVAHLWWGAAVGSNSNDHTFINEGLATLSSLLYQEEAAGAGAAAEQREAWVTGPARALLARGDATVDLPIREGQDGTVRAWAYYAKAALGFLTLRDEIGEAAFRAGLRAFAEEYRFGIAEPGELRGAFEAASGRDLVEFWRHWFAAAEMTAEEIEAIAAG</sequence>
<dbReference type="GO" id="GO:0005737">
    <property type="term" value="C:cytoplasm"/>
    <property type="evidence" value="ECO:0007669"/>
    <property type="project" value="TreeGrafter"/>
</dbReference>
<evidence type="ECO:0000259" key="1">
    <source>
        <dbReference type="Pfam" id="PF01433"/>
    </source>
</evidence>
<dbReference type="GO" id="GO:0008270">
    <property type="term" value="F:zinc ion binding"/>
    <property type="evidence" value="ECO:0007669"/>
    <property type="project" value="InterPro"/>
</dbReference>
<dbReference type="GO" id="GO:0070006">
    <property type="term" value="F:metalloaminopeptidase activity"/>
    <property type="evidence" value="ECO:0007669"/>
    <property type="project" value="TreeGrafter"/>
</dbReference>
<accession>A0A6J4V008</accession>
<dbReference type="SUPFAM" id="SSF55486">
    <property type="entry name" value="Metalloproteases ('zincins'), catalytic domain"/>
    <property type="match status" value="1"/>
</dbReference>
<dbReference type="PANTHER" id="PTHR11533">
    <property type="entry name" value="PROTEASE M1 ZINC METALLOPROTEASE"/>
    <property type="match status" value="1"/>
</dbReference>
<dbReference type="Gene3D" id="1.10.390.10">
    <property type="entry name" value="Neutral Protease Domain 2"/>
    <property type="match status" value="1"/>
</dbReference>
<dbReference type="InterPro" id="IPR027268">
    <property type="entry name" value="Peptidase_M4/M1_CTD_sf"/>
</dbReference>
<dbReference type="GO" id="GO:0042277">
    <property type="term" value="F:peptide binding"/>
    <property type="evidence" value="ECO:0007669"/>
    <property type="project" value="TreeGrafter"/>
</dbReference>
<dbReference type="Pfam" id="PF01433">
    <property type="entry name" value="Peptidase_M1"/>
    <property type="match status" value="1"/>
</dbReference>
<protein>
    <recommendedName>
        <fullName evidence="1">Peptidase M1 membrane alanine aminopeptidase domain-containing protein</fullName>
    </recommendedName>
</protein>
<name>A0A6J4V008_9BACT</name>
<organism evidence="2">
    <name type="scientific">uncultured Thermomicrobiales bacterium</name>
    <dbReference type="NCBI Taxonomy" id="1645740"/>
    <lineage>
        <taxon>Bacteria</taxon>
        <taxon>Pseudomonadati</taxon>
        <taxon>Thermomicrobiota</taxon>
        <taxon>Thermomicrobia</taxon>
        <taxon>Thermomicrobiales</taxon>
        <taxon>environmental samples</taxon>
    </lineage>
</organism>
<evidence type="ECO:0000313" key="2">
    <source>
        <dbReference type="EMBL" id="CAA9565557.1"/>
    </source>
</evidence>
<dbReference type="EMBL" id="CADCWL010000102">
    <property type="protein sequence ID" value="CAA9565557.1"/>
    <property type="molecule type" value="Genomic_DNA"/>
</dbReference>
<dbReference type="GO" id="GO:0005615">
    <property type="term" value="C:extracellular space"/>
    <property type="evidence" value="ECO:0007669"/>
    <property type="project" value="TreeGrafter"/>
</dbReference>
<dbReference type="GO" id="GO:0043171">
    <property type="term" value="P:peptide catabolic process"/>
    <property type="evidence" value="ECO:0007669"/>
    <property type="project" value="TreeGrafter"/>
</dbReference>
<dbReference type="PANTHER" id="PTHR11533:SF174">
    <property type="entry name" value="PUROMYCIN-SENSITIVE AMINOPEPTIDASE-RELATED"/>
    <property type="match status" value="1"/>
</dbReference>